<name>A0A9Q0F1T6_9ROSI</name>
<feature type="compositionally biased region" description="Low complexity" evidence="1">
    <location>
        <begin position="1"/>
        <end position="13"/>
    </location>
</feature>
<comment type="caution">
    <text evidence="2">The sequence shown here is derived from an EMBL/GenBank/DDBJ whole genome shotgun (WGS) entry which is preliminary data.</text>
</comment>
<dbReference type="EMBL" id="JAKUCV010007482">
    <property type="protein sequence ID" value="KAJ4823324.1"/>
    <property type="molecule type" value="Genomic_DNA"/>
</dbReference>
<evidence type="ECO:0000313" key="2">
    <source>
        <dbReference type="EMBL" id="KAJ4823324.1"/>
    </source>
</evidence>
<dbReference type="AlphaFoldDB" id="A0A9Q0F1T6"/>
<gene>
    <name evidence="2" type="ORF">Tsubulata_001486</name>
</gene>
<proteinExistence type="predicted"/>
<dbReference type="Proteomes" id="UP001141552">
    <property type="component" value="Unassembled WGS sequence"/>
</dbReference>
<protein>
    <submittedName>
        <fullName evidence="2">Uncharacterized protein</fullName>
    </submittedName>
</protein>
<sequence length="231" mass="25631">MGGKSKSSNYSSSSDEEEDPKWKAAIESIAFTTTYGSKVFGTSPTSNPTPNPAEADGEAAVIPRKLKLYEIKAQKLLDDILERTLEIGIVPILVPDNDPDIDGGGVRLFKKSPVGIVFDHQRLKLVSIQPDEVQRPRKRPRIVPSQGINEKSKKFKEKMKSVAVDGIDIMAAACDSGRKSLARLEAKEKAQKAKAKKEDERVAELKRVRGERWLPAIARELRLNRNSARQD</sequence>
<dbReference type="PANTHER" id="PTHR36765:SF1">
    <property type="entry name" value="EXPRESSED PROTEIN"/>
    <property type="match status" value="1"/>
</dbReference>
<evidence type="ECO:0000313" key="3">
    <source>
        <dbReference type="Proteomes" id="UP001141552"/>
    </source>
</evidence>
<reference evidence="2" key="1">
    <citation type="submission" date="2022-02" db="EMBL/GenBank/DDBJ databases">
        <authorList>
            <person name="Henning P.M."/>
            <person name="McCubbin A.G."/>
            <person name="Shore J.S."/>
        </authorList>
    </citation>
    <scope>NUCLEOTIDE SEQUENCE</scope>
    <source>
        <strain evidence="2">F60SS</strain>
        <tissue evidence="2">Leaves</tissue>
    </source>
</reference>
<dbReference type="OrthoDB" id="1919921at2759"/>
<organism evidence="2 3">
    <name type="scientific">Turnera subulata</name>
    <dbReference type="NCBI Taxonomy" id="218843"/>
    <lineage>
        <taxon>Eukaryota</taxon>
        <taxon>Viridiplantae</taxon>
        <taxon>Streptophyta</taxon>
        <taxon>Embryophyta</taxon>
        <taxon>Tracheophyta</taxon>
        <taxon>Spermatophyta</taxon>
        <taxon>Magnoliopsida</taxon>
        <taxon>eudicotyledons</taxon>
        <taxon>Gunneridae</taxon>
        <taxon>Pentapetalae</taxon>
        <taxon>rosids</taxon>
        <taxon>fabids</taxon>
        <taxon>Malpighiales</taxon>
        <taxon>Passifloraceae</taxon>
        <taxon>Turnera</taxon>
    </lineage>
</organism>
<feature type="region of interest" description="Disordered" evidence="1">
    <location>
        <begin position="1"/>
        <end position="21"/>
    </location>
</feature>
<evidence type="ECO:0000256" key="1">
    <source>
        <dbReference type="SAM" id="MobiDB-lite"/>
    </source>
</evidence>
<dbReference type="PANTHER" id="PTHR36765">
    <property type="entry name" value="EXPRESSED PROTEIN"/>
    <property type="match status" value="1"/>
</dbReference>
<accession>A0A9Q0F1T6</accession>
<keyword evidence="3" id="KW-1185">Reference proteome</keyword>
<reference evidence="2" key="2">
    <citation type="journal article" date="2023" name="Plants (Basel)">
        <title>Annotation of the Turnera subulata (Passifloraceae) Draft Genome Reveals the S-Locus Evolved after the Divergence of Turneroideae from Passifloroideae in a Stepwise Manner.</title>
        <authorList>
            <person name="Henning P.M."/>
            <person name="Roalson E.H."/>
            <person name="Mir W."/>
            <person name="McCubbin A.G."/>
            <person name="Shore J.S."/>
        </authorList>
    </citation>
    <scope>NUCLEOTIDE SEQUENCE</scope>
    <source>
        <strain evidence="2">F60SS</strain>
    </source>
</reference>